<evidence type="ECO:0000256" key="3">
    <source>
        <dbReference type="ARBA" id="ARBA00023125"/>
    </source>
</evidence>
<dbReference type="Pfam" id="PF13384">
    <property type="entry name" value="HTH_23"/>
    <property type="match status" value="1"/>
</dbReference>
<name>A0A917IWT1_9MICC</name>
<dbReference type="Proteomes" id="UP000600171">
    <property type="component" value="Unassembled WGS sequence"/>
</dbReference>
<sequence length="326" mass="35404">MVLPAPRIHRSHTSDEREHVQLLLQVARLYYEQGATQAQIAKKVGYSRPTVSRLLTEAREQGVVHIRINHPLERAMSMEVELAEKFGLHDARIAESSDLAGLTQKIARCAADYLVETSYEDSVITVSNGFAVNATIEAMPQMNWAQTRVVQAIGSVNDSEVMVDSSETCRRLASRLGGRHYALPAPLLVDSPEVATSLTHSRQVASILELGARADFALVGIGTIDRGREGHVFNGLTDAAVSEVLDREGAVGHVCGHHFNAAGEHVRTPLCNRTIGITLEQLRELPRVIGVSWGEQKVPAIRAALLGGFISALVTDRTTAQALLDS</sequence>
<evidence type="ECO:0000313" key="7">
    <source>
        <dbReference type="Proteomes" id="UP000600171"/>
    </source>
</evidence>
<comment type="caution">
    <text evidence="6">The sequence shown here is derived from an EMBL/GenBank/DDBJ whole genome shotgun (WGS) entry which is preliminary data.</text>
</comment>
<protein>
    <submittedName>
        <fullName evidence="6">Sugar-binding protein</fullName>
    </submittedName>
</protein>
<dbReference type="PANTHER" id="PTHR34294">
    <property type="entry name" value="TRANSCRIPTIONAL REGULATOR-RELATED"/>
    <property type="match status" value="1"/>
</dbReference>
<keyword evidence="3" id="KW-0238">DNA-binding</keyword>
<comment type="similarity">
    <text evidence="1">Belongs to the SorC transcriptional regulatory family.</text>
</comment>
<proteinExistence type="inferred from homology"/>
<dbReference type="EMBL" id="BMDC01000004">
    <property type="protein sequence ID" value="GGH66190.1"/>
    <property type="molecule type" value="Genomic_DNA"/>
</dbReference>
<keyword evidence="4" id="KW-0804">Transcription</keyword>
<dbReference type="GO" id="GO:0003677">
    <property type="term" value="F:DNA binding"/>
    <property type="evidence" value="ECO:0007669"/>
    <property type="project" value="UniProtKB-KW"/>
</dbReference>
<accession>A0A917IWT1</accession>
<dbReference type="SUPFAM" id="SSF100950">
    <property type="entry name" value="NagB/RpiA/CoA transferase-like"/>
    <property type="match status" value="1"/>
</dbReference>
<dbReference type="RefSeq" id="WP_188360250.1">
    <property type="nucleotide sequence ID" value="NZ_BMDC01000004.1"/>
</dbReference>
<feature type="domain" description="Sugar-binding" evidence="5">
    <location>
        <begin position="71"/>
        <end position="324"/>
    </location>
</feature>
<reference evidence="6 7" key="1">
    <citation type="journal article" date="2014" name="Int. J. Syst. Evol. Microbiol.">
        <title>Complete genome sequence of Corynebacterium casei LMG S-19264T (=DSM 44701T), isolated from a smear-ripened cheese.</title>
        <authorList>
            <consortium name="US DOE Joint Genome Institute (JGI-PGF)"/>
            <person name="Walter F."/>
            <person name="Albersmeier A."/>
            <person name="Kalinowski J."/>
            <person name="Ruckert C."/>
        </authorList>
    </citation>
    <scope>NUCLEOTIDE SEQUENCE [LARGE SCALE GENOMIC DNA]</scope>
    <source>
        <strain evidence="6 7">CCM 8669</strain>
    </source>
</reference>
<keyword evidence="7" id="KW-1185">Reference proteome</keyword>
<dbReference type="InterPro" id="IPR007324">
    <property type="entry name" value="Sugar-bd_dom_put"/>
</dbReference>
<keyword evidence="2" id="KW-0805">Transcription regulation</keyword>
<evidence type="ECO:0000256" key="4">
    <source>
        <dbReference type="ARBA" id="ARBA00023163"/>
    </source>
</evidence>
<dbReference type="InterPro" id="IPR051054">
    <property type="entry name" value="SorC_transcr_regulators"/>
</dbReference>
<dbReference type="InterPro" id="IPR037171">
    <property type="entry name" value="NagB/RpiA_transferase-like"/>
</dbReference>
<dbReference type="AlphaFoldDB" id="A0A917IWT1"/>
<dbReference type="Gene3D" id="3.40.50.1360">
    <property type="match status" value="1"/>
</dbReference>
<evidence type="ECO:0000256" key="2">
    <source>
        <dbReference type="ARBA" id="ARBA00023015"/>
    </source>
</evidence>
<organism evidence="6 7">
    <name type="scientific">Rothia aerolata</name>
    <dbReference type="NCBI Taxonomy" id="1812262"/>
    <lineage>
        <taxon>Bacteria</taxon>
        <taxon>Bacillati</taxon>
        <taxon>Actinomycetota</taxon>
        <taxon>Actinomycetes</taxon>
        <taxon>Micrococcales</taxon>
        <taxon>Micrococcaceae</taxon>
        <taxon>Rothia</taxon>
    </lineage>
</organism>
<dbReference type="GO" id="GO:0030246">
    <property type="term" value="F:carbohydrate binding"/>
    <property type="evidence" value="ECO:0007669"/>
    <property type="project" value="InterPro"/>
</dbReference>
<gene>
    <name evidence="6" type="ORF">GCM10007359_20170</name>
</gene>
<dbReference type="Gene3D" id="1.10.10.10">
    <property type="entry name" value="Winged helix-like DNA-binding domain superfamily/Winged helix DNA-binding domain"/>
    <property type="match status" value="1"/>
</dbReference>
<dbReference type="Pfam" id="PF04198">
    <property type="entry name" value="Sugar-bind"/>
    <property type="match status" value="1"/>
</dbReference>
<dbReference type="InterPro" id="IPR036388">
    <property type="entry name" value="WH-like_DNA-bd_sf"/>
</dbReference>
<evidence type="ECO:0000313" key="6">
    <source>
        <dbReference type="EMBL" id="GGH66190.1"/>
    </source>
</evidence>
<dbReference type="PANTHER" id="PTHR34294:SF1">
    <property type="entry name" value="TRANSCRIPTIONAL REGULATOR LSRR"/>
    <property type="match status" value="1"/>
</dbReference>
<evidence type="ECO:0000256" key="1">
    <source>
        <dbReference type="ARBA" id="ARBA00010466"/>
    </source>
</evidence>
<evidence type="ECO:0000259" key="5">
    <source>
        <dbReference type="Pfam" id="PF04198"/>
    </source>
</evidence>